<feature type="region of interest" description="Disordered" evidence="2">
    <location>
        <begin position="1"/>
        <end position="28"/>
    </location>
</feature>
<keyword evidence="5" id="KW-1185">Reference proteome</keyword>
<evidence type="ECO:0000313" key="5">
    <source>
        <dbReference type="Proteomes" id="UP001224674"/>
    </source>
</evidence>
<dbReference type="PROSITE" id="PS51733">
    <property type="entry name" value="BPL_LPL_CATALYTIC"/>
    <property type="match status" value="1"/>
</dbReference>
<dbReference type="PANTHER" id="PTHR12835">
    <property type="entry name" value="BIOTIN PROTEIN LIGASE"/>
    <property type="match status" value="1"/>
</dbReference>
<dbReference type="SUPFAM" id="SSF55681">
    <property type="entry name" value="Class II aaRS and biotin synthetases"/>
    <property type="match status" value="1"/>
</dbReference>
<organism evidence="4 5">
    <name type="scientific">Auritidibacter ignavus</name>
    <dbReference type="NCBI Taxonomy" id="678932"/>
    <lineage>
        <taxon>Bacteria</taxon>
        <taxon>Bacillati</taxon>
        <taxon>Actinomycetota</taxon>
        <taxon>Actinomycetes</taxon>
        <taxon>Micrococcales</taxon>
        <taxon>Micrococcaceae</taxon>
        <taxon>Auritidibacter</taxon>
    </lineage>
</organism>
<dbReference type="InterPro" id="IPR045864">
    <property type="entry name" value="aa-tRNA-synth_II/BPL/LPL"/>
</dbReference>
<keyword evidence="1 4" id="KW-0436">Ligase</keyword>
<feature type="domain" description="BPL/LPL catalytic" evidence="3">
    <location>
        <begin position="27"/>
        <end position="219"/>
    </location>
</feature>
<dbReference type="GO" id="GO:0004077">
    <property type="term" value="F:biotin--[biotin carboxyl-carrier protein] ligase activity"/>
    <property type="evidence" value="ECO:0007669"/>
    <property type="project" value="UniProtKB-EC"/>
</dbReference>
<dbReference type="InterPro" id="IPR004143">
    <property type="entry name" value="BPL_LPL_catalytic"/>
</dbReference>
<feature type="compositionally biased region" description="Basic and acidic residues" evidence="2">
    <location>
        <begin position="14"/>
        <end position="28"/>
    </location>
</feature>
<reference evidence="4 5" key="1">
    <citation type="submission" date="2023-03" db="EMBL/GenBank/DDBJ databases">
        <title>Complete genome sequences of several Auritidibacter ignavus strains isolated from ear infections.</title>
        <authorList>
            <person name="Baehr T."/>
            <person name="Baumhoegger A.M."/>
        </authorList>
    </citation>
    <scope>NUCLEOTIDE SEQUENCE [LARGE SCALE GENOMIC DNA]</scope>
    <source>
        <strain evidence="4 5">BABAE-6</strain>
    </source>
</reference>
<dbReference type="InterPro" id="IPR004408">
    <property type="entry name" value="Biotin_CoA_COase_ligase"/>
</dbReference>
<proteinExistence type="predicted"/>
<dbReference type="EC" id="6.3.4.15" evidence="4"/>
<sequence length="305" mass="33332">MTTSSEPIIPADPQRIRERFSTGLSDDTRRGASRLWLPSVDSTQRFLMREAKEHPEFWPHASGVGANYQTAGHGRRGNAWQAAPGASVSMSILLKPARLGPGLQAQYWPWITLVAAATLVDWFGELGVTAQVKWPNDVLGSDGRKLVGILAQVVDDDRVILGLGINRDFGGSGQQRPVDTAAALSDYNPVLATVGSRKLADEAMTRLVAGLETFAERVNPPNPDRVEDELRRLSRLIVTEGQYISGELPGQRRLTGWIRGLGDTGSLLVEPDPSLPEDTLEDLPRDPDTGWVDLTSAVIHHVRPR</sequence>
<evidence type="ECO:0000259" key="3">
    <source>
        <dbReference type="PROSITE" id="PS51733"/>
    </source>
</evidence>
<gene>
    <name evidence="4" type="ORF">QDX21_05550</name>
</gene>
<protein>
    <submittedName>
        <fullName evidence="4">Biotin--[acetyl-CoA-carboxylase] ligase</fullName>
        <ecNumber evidence="4">6.3.4.15</ecNumber>
    </submittedName>
</protein>
<dbReference type="Proteomes" id="UP001224674">
    <property type="component" value="Chromosome"/>
</dbReference>
<dbReference type="GO" id="GO:0005737">
    <property type="term" value="C:cytoplasm"/>
    <property type="evidence" value="ECO:0007669"/>
    <property type="project" value="TreeGrafter"/>
</dbReference>
<dbReference type="Gene3D" id="3.30.930.10">
    <property type="entry name" value="Bira Bifunctional Protein, Domain 2"/>
    <property type="match status" value="1"/>
</dbReference>
<name>A0AAJ6AQW3_9MICC</name>
<dbReference type="PANTHER" id="PTHR12835:SF5">
    <property type="entry name" value="BIOTIN--PROTEIN LIGASE"/>
    <property type="match status" value="1"/>
</dbReference>
<evidence type="ECO:0000256" key="1">
    <source>
        <dbReference type="ARBA" id="ARBA00022598"/>
    </source>
</evidence>
<dbReference type="Pfam" id="PF03099">
    <property type="entry name" value="BPL_LplA_LipB"/>
    <property type="match status" value="1"/>
</dbReference>
<dbReference type="EMBL" id="CP122566">
    <property type="protein sequence ID" value="WGH94254.1"/>
    <property type="molecule type" value="Genomic_DNA"/>
</dbReference>
<evidence type="ECO:0000313" key="4">
    <source>
        <dbReference type="EMBL" id="WGH94254.1"/>
    </source>
</evidence>
<dbReference type="AlphaFoldDB" id="A0AAJ6AQW3"/>
<dbReference type="RefSeq" id="WP_279675332.1">
    <property type="nucleotide sequence ID" value="NZ_CP122566.1"/>
</dbReference>
<accession>A0AAJ6AQW3</accession>
<evidence type="ECO:0000256" key="2">
    <source>
        <dbReference type="SAM" id="MobiDB-lite"/>
    </source>
</evidence>
<dbReference type="NCBIfam" id="TIGR00121">
    <property type="entry name" value="birA_ligase"/>
    <property type="match status" value="1"/>
</dbReference>